<sequence>MLSGHVGRANEYTRDLAELIGADPVITTATDTENVAAIDTLSQSVNGWYPDFKANTKLYNGLLADHKPVGIYVDPDLRILNSTLKG</sequence>
<evidence type="ECO:0000313" key="2">
    <source>
        <dbReference type="EMBL" id="GAY73659.1"/>
    </source>
</evidence>
<accession>A0A401FMP9</accession>
<dbReference type="SUPFAM" id="SSF159672">
    <property type="entry name" value="CbiG N-terminal domain-like"/>
    <property type="match status" value="1"/>
</dbReference>
<dbReference type="RefSeq" id="WP_225417659.1">
    <property type="nucleotide sequence ID" value="NZ_BEXA01000003.1"/>
</dbReference>
<dbReference type="Pfam" id="PF11760">
    <property type="entry name" value="CbiG_N"/>
    <property type="match status" value="1"/>
</dbReference>
<protein>
    <submittedName>
        <fullName evidence="2">Cobalamin biosynthesis protein CbiG</fullName>
    </submittedName>
</protein>
<evidence type="ECO:0000259" key="1">
    <source>
        <dbReference type="Pfam" id="PF11760"/>
    </source>
</evidence>
<dbReference type="InterPro" id="IPR052553">
    <property type="entry name" value="CbiG_hydrolase"/>
</dbReference>
<proteinExistence type="predicted"/>
<dbReference type="InterPro" id="IPR038029">
    <property type="entry name" value="GbiG_N_sf"/>
</dbReference>
<evidence type="ECO:0000313" key="3">
    <source>
        <dbReference type="Proteomes" id="UP000286974"/>
    </source>
</evidence>
<name>A0A401FMP9_9LACO</name>
<dbReference type="InterPro" id="IPR021744">
    <property type="entry name" value="CbiG_N"/>
</dbReference>
<dbReference type="Proteomes" id="UP000286974">
    <property type="component" value="Unassembled WGS sequence"/>
</dbReference>
<gene>
    <name evidence="2" type="ORF">NBRC111893_1805</name>
</gene>
<keyword evidence="3" id="KW-1185">Reference proteome</keyword>
<reference evidence="2 3" key="1">
    <citation type="submission" date="2017-11" db="EMBL/GenBank/DDBJ databases">
        <title>Draft Genome Sequence of Lactobacillus curieae NBRC 111893 isolated from Koso, a Japanese sugar-Vegetable Fermented Beverage.</title>
        <authorList>
            <person name="Chiou T.Y."/>
            <person name="Oshima K."/>
            <person name="Suda W."/>
            <person name="Hattori M."/>
            <person name="Takahashi T."/>
        </authorList>
    </citation>
    <scope>NUCLEOTIDE SEQUENCE [LARGE SCALE GENOMIC DNA]</scope>
    <source>
        <strain evidence="2 3">NBRC111893</strain>
    </source>
</reference>
<dbReference type="EMBL" id="BEXA01000003">
    <property type="protein sequence ID" value="GAY73659.1"/>
    <property type="molecule type" value="Genomic_DNA"/>
</dbReference>
<dbReference type="PANTHER" id="PTHR37477:SF1">
    <property type="entry name" value="COBALT-PRECORRIN-5A HYDROLASE"/>
    <property type="match status" value="1"/>
</dbReference>
<feature type="domain" description="Cobalamin synthesis G N-terminal" evidence="1">
    <location>
        <begin position="1"/>
        <end position="31"/>
    </location>
</feature>
<dbReference type="PANTHER" id="PTHR37477">
    <property type="entry name" value="COBALT-PRECORRIN-5A HYDROLASE"/>
    <property type="match status" value="1"/>
</dbReference>
<comment type="caution">
    <text evidence="2">The sequence shown here is derived from an EMBL/GenBank/DDBJ whole genome shotgun (WGS) entry which is preliminary data.</text>
</comment>
<organism evidence="2 3">
    <name type="scientific">Lentilactobacillus kosonis</name>
    <dbReference type="NCBI Taxonomy" id="2810561"/>
    <lineage>
        <taxon>Bacteria</taxon>
        <taxon>Bacillati</taxon>
        <taxon>Bacillota</taxon>
        <taxon>Bacilli</taxon>
        <taxon>Lactobacillales</taxon>
        <taxon>Lactobacillaceae</taxon>
        <taxon>Lentilactobacillus</taxon>
    </lineage>
</organism>
<dbReference type="AlphaFoldDB" id="A0A401FMP9"/>